<feature type="chain" id="PRO_5034931147" description="Secreted protein" evidence="1">
    <location>
        <begin position="21"/>
        <end position="162"/>
    </location>
</feature>
<name>A0A8C9F5X8_PAVCR</name>
<dbReference type="Proteomes" id="UP000694428">
    <property type="component" value="Unplaced"/>
</dbReference>
<dbReference type="Ensembl" id="ENSPSTT00000011670.1">
    <property type="protein sequence ID" value="ENSPSTP00000011113.1"/>
    <property type="gene ID" value="ENSPSTG00000007826.1"/>
</dbReference>
<accession>A0A8C9F5X8</accession>
<reference evidence="2" key="1">
    <citation type="submission" date="2025-08" db="UniProtKB">
        <authorList>
            <consortium name="Ensembl"/>
        </authorList>
    </citation>
    <scope>IDENTIFICATION</scope>
</reference>
<sequence length="162" mass="18203">GRCLLSFLFFLVSSQQCGRCCSVGCDLPSESHTHSAAALSVLERCRKGKSSAIFHTRKVRQRKGKQLLPTILLGRITASDSPAPIKTIFLSSFTKNIEKHSRLLLPRCALLADWEEVPCTWLLQGQLRAYEVPCSWEYLVHLAEKQICSILLFLPSWFIAAI</sequence>
<organism evidence="2 3">
    <name type="scientific">Pavo cristatus</name>
    <name type="common">Indian peafowl</name>
    <name type="synonym">Blue peafowl</name>
    <dbReference type="NCBI Taxonomy" id="9049"/>
    <lineage>
        <taxon>Eukaryota</taxon>
        <taxon>Metazoa</taxon>
        <taxon>Chordata</taxon>
        <taxon>Craniata</taxon>
        <taxon>Vertebrata</taxon>
        <taxon>Euteleostomi</taxon>
        <taxon>Archelosauria</taxon>
        <taxon>Archosauria</taxon>
        <taxon>Dinosauria</taxon>
        <taxon>Saurischia</taxon>
        <taxon>Theropoda</taxon>
        <taxon>Coelurosauria</taxon>
        <taxon>Aves</taxon>
        <taxon>Neognathae</taxon>
        <taxon>Galloanserae</taxon>
        <taxon>Galliformes</taxon>
        <taxon>Phasianidae</taxon>
        <taxon>Phasianinae</taxon>
        <taxon>Pavo</taxon>
    </lineage>
</organism>
<keyword evidence="1" id="KW-0732">Signal</keyword>
<evidence type="ECO:0000313" key="3">
    <source>
        <dbReference type="Proteomes" id="UP000694428"/>
    </source>
</evidence>
<feature type="signal peptide" evidence="1">
    <location>
        <begin position="1"/>
        <end position="20"/>
    </location>
</feature>
<evidence type="ECO:0008006" key="4">
    <source>
        <dbReference type="Google" id="ProtNLM"/>
    </source>
</evidence>
<proteinExistence type="predicted"/>
<keyword evidence="3" id="KW-1185">Reference proteome</keyword>
<reference evidence="2" key="2">
    <citation type="submission" date="2025-09" db="UniProtKB">
        <authorList>
            <consortium name="Ensembl"/>
        </authorList>
    </citation>
    <scope>IDENTIFICATION</scope>
</reference>
<dbReference type="AlphaFoldDB" id="A0A8C9F5X8"/>
<evidence type="ECO:0000313" key="2">
    <source>
        <dbReference type="Ensembl" id="ENSPSTP00000011113.1"/>
    </source>
</evidence>
<evidence type="ECO:0000256" key="1">
    <source>
        <dbReference type="SAM" id="SignalP"/>
    </source>
</evidence>
<protein>
    <recommendedName>
        <fullName evidence="4">Secreted protein</fullName>
    </recommendedName>
</protein>